<keyword evidence="1" id="KW-0802">TPR repeat</keyword>
<dbReference type="InterPro" id="IPR019734">
    <property type="entry name" value="TPR_rpt"/>
</dbReference>
<dbReference type="PANTHER" id="PTHR10039">
    <property type="entry name" value="AMELOGENIN"/>
    <property type="match status" value="1"/>
</dbReference>
<dbReference type="Proteomes" id="UP000800096">
    <property type="component" value="Unassembled WGS sequence"/>
</dbReference>
<dbReference type="OrthoDB" id="3750481at2759"/>
<dbReference type="Gene3D" id="1.25.40.10">
    <property type="entry name" value="Tetratricopeptide repeat domain"/>
    <property type="match status" value="1"/>
</dbReference>
<dbReference type="EMBL" id="ML979133">
    <property type="protein sequence ID" value="KAF1919961.1"/>
    <property type="molecule type" value="Genomic_DNA"/>
</dbReference>
<name>A0A6A5QVY9_AMPQU</name>
<dbReference type="AlphaFoldDB" id="A0A6A5QVY9"/>
<reference evidence="2" key="1">
    <citation type="journal article" date="2020" name="Stud. Mycol.">
        <title>101 Dothideomycetes genomes: a test case for predicting lifestyles and emergence of pathogens.</title>
        <authorList>
            <person name="Haridas S."/>
            <person name="Albert R."/>
            <person name="Binder M."/>
            <person name="Bloem J."/>
            <person name="Labutti K."/>
            <person name="Salamov A."/>
            <person name="Andreopoulos B."/>
            <person name="Baker S."/>
            <person name="Barry K."/>
            <person name="Bills G."/>
            <person name="Bluhm B."/>
            <person name="Cannon C."/>
            <person name="Castanera R."/>
            <person name="Culley D."/>
            <person name="Daum C."/>
            <person name="Ezra D."/>
            <person name="Gonzalez J."/>
            <person name="Henrissat B."/>
            <person name="Kuo A."/>
            <person name="Liang C."/>
            <person name="Lipzen A."/>
            <person name="Lutzoni F."/>
            <person name="Magnuson J."/>
            <person name="Mondo S."/>
            <person name="Nolan M."/>
            <person name="Ohm R."/>
            <person name="Pangilinan J."/>
            <person name="Park H.-J."/>
            <person name="Ramirez L."/>
            <person name="Alfaro M."/>
            <person name="Sun H."/>
            <person name="Tritt A."/>
            <person name="Yoshinaga Y."/>
            <person name="Zwiers L.-H."/>
            <person name="Turgeon B."/>
            <person name="Goodwin S."/>
            <person name="Spatafora J."/>
            <person name="Crous P."/>
            <person name="Grigoriev I."/>
        </authorList>
    </citation>
    <scope>NUCLEOTIDE SEQUENCE</scope>
    <source>
        <strain evidence="2">HMLAC05119</strain>
    </source>
</reference>
<feature type="repeat" description="TPR" evidence="1">
    <location>
        <begin position="419"/>
        <end position="452"/>
    </location>
</feature>
<dbReference type="PROSITE" id="PS50005">
    <property type="entry name" value="TPR"/>
    <property type="match status" value="1"/>
</dbReference>
<dbReference type="PANTHER" id="PTHR10039:SF15">
    <property type="entry name" value="NACHT DOMAIN-CONTAINING PROTEIN"/>
    <property type="match status" value="1"/>
</dbReference>
<dbReference type="SUPFAM" id="SSF48452">
    <property type="entry name" value="TPR-like"/>
    <property type="match status" value="1"/>
</dbReference>
<protein>
    <submittedName>
        <fullName evidence="2">Uncharacterized protein</fullName>
    </submittedName>
</protein>
<evidence type="ECO:0000313" key="3">
    <source>
        <dbReference type="Proteomes" id="UP000800096"/>
    </source>
</evidence>
<organism evidence="2 3">
    <name type="scientific">Ampelomyces quisqualis</name>
    <name type="common">Powdery mildew agent</name>
    <dbReference type="NCBI Taxonomy" id="50730"/>
    <lineage>
        <taxon>Eukaryota</taxon>
        <taxon>Fungi</taxon>
        <taxon>Dikarya</taxon>
        <taxon>Ascomycota</taxon>
        <taxon>Pezizomycotina</taxon>
        <taxon>Dothideomycetes</taxon>
        <taxon>Pleosporomycetidae</taxon>
        <taxon>Pleosporales</taxon>
        <taxon>Pleosporineae</taxon>
        <taxon>Phaeosphaeriaceae</taxon>
        <taxon>Ampelomyces</taxon>
    </lineage>
</organism>
<proteinExistence type="predicted"/>
<keyword evidence="3" id="KW-1185">Reference proteome</keyword>
<dbReference type="InterPro" id="IPR011990">
    <property type="entry name" value="TPR-like_helical_dom_sf"/>
</dbReference>
<sequence length="766" mass="86349">MATIHIDAHKNKGDLSNFIEQGVARRLQLDGASEGLRSHIRVSIEEKANGMFLWANLMLEILKWQTTEDDIRDSLRTAPAEIDDMITETLKVYSSLLKGREAEEFNTILAWLSCSARPLTLAEVDAALRRLSPSASKVLSLEHRLRTTYATLLNVIRDDGLSTASLQSQTTAIRHNSIPETTTVTFSHATIAEFFRKDPGKFARRKTAVSIGVVRLEAELSLLSTCLRVFLEPGDSDWLASSLALQSYAKESWYYHIQNIGQLTTPKHVENPEDSSNKTKLVSHVAKVIRMLHNFLEEEDIVREWSRDMPWEFFDEAKCATIAKFIAGMSDEPLRPRPSSTMSWVSRCTEQSETIFLSVAKVHAKHGLHGDWFPLPALKVVAQIRAIAEADDTLDTLPAKLPHNTILKAAYWAELERNASWNRKIAICLRNSGHVSQAILYFEGALKLDPDHVCARTGLATAYKNQGYLNKAIDLELTNTKILTRLIGEEEENVALYRKDLCDSYEAVARVYRTLENTKMALKYWRKAAETGHIGIWAIHTYLEDLSEVSDETKWEEIWRLLHALTAYILENMWPENFPTSFFVLSGTAARQVGSLEWLEGAYNTAIAAAATKSHMSVLILKLSLARLFIEYMYDFTRAEPLVEEIMEISSVIHPVSLQDLEKCKKACSKDFCHIIIRQALQSGTETVEHHQLRRVVKLLKSGIEPSDVTQKIIWGEKSLVIDRGRDGNTGAVHERMYGPHAGNDTTAAGKWTVDVRHQPPCLGSE</sequence>
<evidence type="ECO:0000256" key="1">
    <source>
        <dbReference type="PROSITE-ProRule" id="PRU00339"/>
    </source>
</evidence>
<accession>A0A6A5QVY9</accession>
<gene>
    <name evidence="2" type="ORF">BDU57DRAFT_585975</name>
</gene>
<evidence type="ECO:0000313" key="2">
    <source>
        <dbReference type="EMBL" id="KAF1919961.1"/>
    </source>
</evidence>